<dbReference type="InterPro" id="IPR012373">
    <property type="entry name" value="Ferrdict_sens_TM"/>
</dbReference>
<name>A0ABR6KKB1_9BACT</name>
<keyword evidence="5" id="KW-1185">Reference proteome</keyword>
<feature type="transmembrane region" description="Helical" evidence="1">
    <location>
        <begin position="86"/>
        <end position="109"/>
    </location>
</feature>
<dbReference type="Pfam" id="PF16344">
    <property type="entry name" value="FecR_C"/>
    <property type="match status" value="1"/>
</dbReference>
<dbReference type="Proteomes" id="UP000533637">
    <property type="component" value="Unassembled WGS sequence"/>
</dbReference>
<gene>
    <name evidence="4" type="ORF">GGQ57_001842</name>
</gene>
<dbReference type="InterPro" id="IPR032508">
    <property type="entry name" value="FecR_C"/>
</dbReference>
<keyword evidence="1" id="KW-1133">Transmembrane helix</keyword>
<proteinExistence type="predicted"/>
<dbReference type="PIRSF" id="PIRSF018266">
    <property type="entry name" value="FecR"/>
    <property type="match status" value="1"/>
</dbReference>
<comment type="caution">
    <text evidence="4">The sequence shown here is derived from an EMBL/GenBank/DDBJ whole genome shotgun (WGS) entry which is preliminary data.</text>
</comment>
<dbReference type="PANTHER" id="PTHR30273:SF2">
    <property type="entry name" value="PROTEIN FECR"/>
    <property type="match status" value="1"/>
</dbReference>
<evidence type="ECO:0000259" key="3">
    <source>
        <dbReference type="Pfam" id="PF16344"/>
    </source>
</evidence>
<sequence length="326" mass="37268">MERKGLISDHIVDYLLSGGKEITDPVLQEWLDRNESNRQELDRYRRIWEESGHYMDIGLFDTDRAWEKIDTVNRQKNIFRKRMNNMYYTLSGIAASVLLMVVLSLSGVFEEEQDISVSLTADYGNRSEIALPDGSIVKLNSGSDITYVYNSKKKVREVRFQGEGFFDVSKSKTPFVVKMANGVEVRVLGTTFNLKAYADDPTVQASLVEGHIELGDHTNKLNMKAGEMVEFDKRTNKLKQLDGDLSHAYGWLNNKLYMDNMSLGDVCKYLERWYNVNITIQKNLGEKIHYNGVIQEETITEVLEALSHLSNIAYHVKGKNISITSK</sequence>
<accession>A0ABR6KKB1</accession>
<keyword evidence="1" id="KW-0812">Transmembrane</keyword>
<evidence type="ECO:0000259" key="2">
    <source>
        <dbReference type="Pfam" id="PF04773"/>
    </source>
</evidence>
<dbReference type="InterPro" id="IPR006860">
    <property type="entry name" value="FecR"/>
</dbReference>
<keyword evidence="1" id="KW-0472">Membrane</keyword>
<evidence type="ECO:0000313" key="5">
    <source>
        <dbReference type="Proteomes" id="UP000533637"/>
    </source>
</evidence>
<feature type="domain" description="FecR protein" evidence="2">
    <location>
        <begin position="123"/>
        <end position="213"/>
    </location>
</feature>
<feature type="domain" description="Protein FecR C-terminal" evidence="3">
    <location>
        <begin position="255"/>
        <end position="323"/>
    </location>
</feature>
<evidence type="ECO:0000256" key="1">
    <source>
        <dbReference type="SAM" id="Phobius"/>
    </source>
</evidence>
<protein>
    <submittedName>
        <fullName evidence="4">Ferric-dicitrate binding protein FerR (Iron transport regulator)</fullName>
    </submittedName>
</protein>
<dbReference type="Gene3D" id="2.60.120.1440">
    <property type="match status" value="1"/>
</dbReference>
<dbReference type="EMBL" id="JACHOC010000003">
    <property type="protein sequence ID" value="MBB4621945.1"/>
    <property type="molecule type" value="Genomic_DNA"/>
</dbReference>
<reference evidence="4 5" key="1">
    <citation type="submission" date="2020-08" db="EMBL/GenBank/DDBJ databases">
        <title>Genomic Encyclopedia of Type Strains, Phase IV (KMG-IV): sequencing the most valuable type-strain genomes for metagenomic binning, comparative biology and taxonomic classification.</title>
        <authorList>
            <person name="Goeker M."/>
        </authorList>
    </citation>
    <scope>NUCLEOTIDE SEQUENCE [LARGE SCALE GENOMIC DNA]</scope>
    <source>
        <strain evidence="4 5">DSM 102983</strain>
    </source>
</reference>
<evidence type="ECO:0000313" key="4">
    <source>
        <dbReference type="EMBL" id="MBB4621945.1"/>
    </source>
</evidence>
<dbReference type="PANTHER" id="PTHR30273">
    <property type="entry name" value="PERIPLASMIC SIGNAL SENSOR AND SIGMA FACTOR ACTIVATOR FECR-RELATED"/>
    <property type="match status" value="1"/>
</dbReference>
<organism evidence="4 5">
    <name type="scientific">Parabacteroides faecis</name>
    <dbReference type="NCBI Taxonomy" id="1217282"/>
    <lineage>
        <taxon>Bacteria</taxon>
        <taxon>Pseudomonadati</taxon>
        <taxon>Bacteroidota</taxon>
        <taxon>Bacteroidia</taxon>
        <taxon>Bacteroidales</taxon>
        <taxon>Tannerellaceae</taxon>
        <taxon>Parabacteroides</taxon>
    </lineage>
</organism>
<dbReference type="RefSeq" id="WP_183670275.1">
    <property type="nucleotide sequence ID" value="NZ_BMPB01000001.1"/>
</dbReference>
<dbReference type="Pfam" id="PF04773">
    <property type="entry name" value="FecR"/>
    <property type="match status" value="1"/>
</dbReference>
<dbReference type="Gene3D" id="3.55.50.30">
    <property type="match status" value="1"/>
</dbReference>